<accession>A0A7W8IHY7</accession>
<dbReference type="SUPFAM" id="SSF51230">
    <property type="entry name" value="Single hybrid motif"/>
    <property type="match status" value="1"/>
</dbReference>
<evidence type="ECO:0000259" key="2">
    <source>
        <dbReference type="PROSITE" id="PS50968"/>
    </source>
</evidence>
<sequence>MGCDRAAGGVATVTVWLEVGGEKRRVELPAEFGVGMECSVDGRPIVADVRVLQAGVLSLLIDGRQYRCVLDGDGVVIGGRRFEFEVADPRSLQGRRGAGAGTDGPRPVKAPMPGRMVRVLVEMGDAVEEGQALIVIEAMKMQNELKSPKAGRVARIAVAVGDAVGSGDVLVVVE</sequence>
<evidence type="ECO:0000313" key="3">
    <source>
        <dbReference type="EMBL" id="MBB5317492.1"/>
    </source>
</evidence>
<dbReference type="InterPro" id="IPR000089">
    <property type="entry name" value="Biotin_lipoyl"/>
</dbReference>
<dbReference type="InterPro" id="IPR001882">
    <property type="entry name" value="Biotin_BS"/>
</dbReference>
<dbReference type="InterPro" id="IPR050709">
    <property type="entry name" value="Biotin_Carboxyl_Carrier/Decarb"/>
</dbReference>
<dbReference type="CDD" id="cd06850">
    <property type="entry name" value="biotinyl_domain"/>
    <property type="match status" value="1"/>
</dbReference>
<reference evidence="3" key="1">
    <citation type="submission" date="2020-08" db="EMBL/GenBank/DDBJ databases">
        <title>Genomic Encyclopedia of Type Strains, Phase IV (KMG-V): Genome sequencing to study the core and pangenomes of soil and plant-associated prokaryotes.</title>
        <authorList>
            <person name="Whitman W."/>
        </authorList>
    </citation>
    <scope>NUCLEOTIDE SEQUENCE [LARGE SCALE GENOMIC DNA]</scope>
    <source>
        <strain evidence="3">M8UP27</strain>
    </source>
</reference>
<dbReference type="EMBL" id="JACHDY010000002">
    <property type="protein sequence ID" value="MBB5317492.1"/>
    <property type="molecule type" value="Genomic_DNA"/>
</dbReference>
<keyword evidence="4" id="KW-1185">Reference proteome</keyword>
<dbReference type="PANTHER" id="PTHR45266">
    <property type="entry name" value="OXALOACETATE DECARBOXYLASE ALPHA CHAIN"/>
    <property type="match status" value="1"/>
</dbReference>
<dbReference type="PANTHER" id="PTHR45266:SF3">
    <property type="entry name" value="OXALOACETATE DECARBOXYLASE ALPHA CHAIN"/>
    <property type="match status" value="1"/>
</dbReference>
<feature type="domain" description="Lipoyl-binding" evidence="2">
    <location>
        <begin position="105"/>
        <end position="174"/>
    </location>
</feature>
<dbReference type="PROSITE" id="PS00188">
    <property type="entry name" value="BIOTIN"/>
    <property type="match status" value="1"/>
</dbReference>
<keyword evidence="1" id="KW-0092">Biotin</keyword>
<name>A0A7W8IHY7_9BACT</name>
<dbReference type="Proteomes" id="UP000568106">
    <property type="component" value="Unassembled WGS sequence"/>
</dbReference>
<dbReference type="PROSITE" id="PS50968">
    <property type="entry name" value="BIOTINYL_LIPOYL"/>
    <property type="match status" value="1"/>
</dbReference>
<gene>
    <name evidence="3" type="ORF">HDF09_002161</name>
</gene>
<organism evidence="3 4">
    <name type="scientific">Tunturiibacter empetritectus</name>
    <dbReference type="NCBI Taxonomy" id="3069691"/>
    <lineage>
        <taxon>Bacteria</taxon>
        <taxon>Pseudomonadati</taxon>
        <taxon>Acidobacteriota</taxon>
        <taxon>Terriglobia</taxon>
        <taxon>Terriglobales</taxon>
        <taxon>Acidobacteriaceae</taxon>
        <taxon>Tunturiibacter</taxon>
    </lineage>
</organism>
<dbReference type="Gene3D" id="2.40.50.100">
    <property type="match status" value="1"/>
</dbReference>
<proteinExistence type="predicted"/>
<dbReference type="Pfam" id="PF00364">
    <property type="entry name" value="Biotin_lipoyl"/>
    <property type="match status" value="1"/>
</dbReference>
<evidence type="ECO:0000256" key="1">
    <source>
        <dbReference type="ARBA" id="ARBA00023267"/>
    </source>
</evidence>
<protein>
    <submittedName>
        <fullName evidence="3">Acetyl/propionyl-CoA carboxylase alpha subunit</fullName>
    </submittedName>
</protein>
<dbReference type="InterPro" id="IPR011053">
    <property type="entry name" value="Single_hybrid_motif"/>
</dbReference>
<dbReference type="FunFam" id="2.40.50.100:FF:000003">
    <property type="entry name" value="Acetyl-CoA carboxylase biotin carboxyl carrier protein"/>
    <property type="match status" value="1"/>
</dbReference>
<dbReference type="AlphaFoldDB" id="A0A7W8IHY7"/>
<comment type="caution">
    <text evidence="3">The sequence shown here is derived from an EMBL/GenBank/DDBJ whole genome shotgun (WGS) entry which is preliminary data.</text>
</comment>
<evidence type="ECO:0000313" key="4">
    <source>
        <dbReference type="Proteomes" id="UP000568106"/>
    </source>
</evidence>